<dbReference type="CDD" id="cd14342">
    <property type="entry name" value="UBA_TAP-C"/>
    <property type="match status" value="1"/>
</dbReference>
<dbReference type="InterPro" id="IPR035979">
    <property type="entry name" value="RBD_domain_sf"/>
</dbReference>
<dbReference type="InterPro" id="IPR005637">
    <property type="entry name" value="TAP_C_dom"/>
</dbReference>
<dbReference type="Proteomes" id="UP000248480">
    <property type="component" value="Unplaced"/>
</dbReference>
<dbReference type="GO" id="GO:0003723">
    <property type="term" value="F:RNA binding"/>
    <property type="evidence" value="ECO:0007669"/>
    <property type="project" value="InterPro"/>
</dbReference>
<comment type="similarity">
    <text evidence="2">Belongs to the NXF family.</text>
</comment>
<dbReference type="InterPro" id="IPR032710">
    <property type="entry name" value="NTF2-like_dom_sf"/>
</dbReference>
<keyword evidence="6" id="KW-0509">mRNA transport</keyword>
<organism evidence="9 10">
    <name type="scientific">Trichechus manatus latirostris</name>
    <name type="common">Florida manatee</name>
    <dbReference type="NCBI Taxonomy" id="127582"/>
    <lineage>
        <taxon>Eukaryota</taxon>
        <taxon>Metazoa</taxon>
        <taxon>Chordata</taxon>
        <taxon>Craniata</taxon>
        <taxon>Vertebrata</taxon>
        <taxon>Euteleostomi</taxon>
        <taxon>Mammalia</taxon>
        <taxon>Eutheria</taxon>
        <taxon>Afrotheria</taxon>
        <taxon>Sirenia</taxon>
        <taxon>Trichechidae</taxon>
        <taxon>Trichechus</taxon>
    </lineage>
</organism>
<dbReference type="InterPro" id="IPR057125">
    <property type="entry name" value="NXF1/2/3/5-like_LRR"/>
</dbReference>
<comment type="subcellular location">
    <subcellularLocation>
        <location evidence="1">Nucleus</location>
    </subcellularLocation>
</comment>
<dbReference type="InterPro" id="IPR002075">
    <property type="entry name" value="NTF2_dom"/>
</dbReference>
<feature type="domain" description="TAP-C" evidence="8">
    <location>
        <begin position="325"/>
        <end position="380"/>
    </location>
</feature>
<dbReference type="SUPFAM" id="SSF46934">
    <property type="entry name" value="UBA-like"/>
    <property type="match status" value="1"/>
</dbReference>
<dbReference type="FunFam" id="1.10.8.10:FF:000018">
    <property type="entry name" value="Nuclear RNA export factor 1"/>
    <property type="match status" value="1"/>
</dbReference>
<evidence type="ECO:0000256" key="1">
    <source>
        <dbReference type="ARBA" id="ARBA00004123"/>
    </source>
</evidence>
<dbReference type="SMART" id="SM00804">
    <property type="entry name" value="TAP_C"/>
    <property type="match status" value="1"/>
</dbReference>
<dbReference type="STRING" id="127582.A0A2Y9QDX3"/>
<keyword evidence="7" id="KW-0539">Nucleus</keyword>
<dbReference type="PROSITE" id="PS51281">
    <property type="entry name" value="TAP_C"/>
    <property type="match status" value="1"/>
</dbReference>
<dbReference type="GO" id="GO:0005634">
    <property type="term" value="C:nucleus"/>
    <property type="evidence" value="ECO:0007669"/>
    <property type="project" value="UniProtKB-SubCell"/>
</dbReference>
<keyword evidence="3" id="KW-0813">Transport</keyword>
<evidence type="ECO:0000313" key="9">
    <source>
        <dbReference type="Proteomes" id="UP000248480"/>
    </source>
</evidence>
<evidence type="ECO:0000256" key="2">
    <source>
        <dbReference type="ARBA" id="ARBA00009285"/>
    </source>
</evidence>
<dbReference type="Gene3D" id="1.10.8.10">
    <property type="entry name" value="DNA helicase RuvA subunit, C-terminal domain"/>
    <property type="match status" value="1"/>
</dbReference>
<dbReference type="SUPFAM" id="SSF54928">
    <property type="entry name" value="RNA-binding domain, RBD"/>
    <property type="match status" value="1"/>
</dbReference>
<dbReference type="InterPro" id="IPR009060">
    <property type="entry name" value="UBA-like_sf"/>
</dbReference>
<evidence type="ECO:0000313" key="10">
    <source>
        <dbReference type="RefSeq" id="XP_023581415.1"/>
    </source>
</evidence>
<evidence type="ECO:0000256" key="6">
    <source>
        <dbReference type="ARBA" id="ARBA00022816"/>
    </source>
</evidence>
<proteinExistence type="inferred from homology"/>
<dbReference type="InterPro" id="IPR030217">
    <property type="entry name" value="NXF_fam"/>
</dbReference>
<dbReference type="GO" id="GO:0016973">
    <property type="term" value="P:poly(A)+ mRNA export from nucleus"/>
    <property type="evidence" value="ECO:0007669"/>
    <property type="project" value="TreeGrafter"/>
</dbReference>
<dbReference type="GO" id="GO:0005737">
    <property type="term" value="C:cytoplasm"/>
    <property type="evidence" value="ECO:0007669"/>
    <property type="project" value="InterPro"/>
</dbReference>
<dbReference type="Pfam" id="PF09162">
    <property type="entry name" value="Tap-RNA_bind"/>
    <property type="match status" value="1"/>
</dbReference>
<gene>
    <name evidence="10" type="primary">LOC101342657</name>
</gene>
<dbReference type="SUPFAM" id="SSF52058">
    <property type="entry name" value="L domain-like"/>
    <property type="match status" value="1"/>
</dbReference>
<dbReference type="PANTHER" id="PTHR10662">
    <property type="entry name" value="NUCLEAR RNA EXPORT FACTOR"/>
    <property type="match status" value="1"/>
</dbReference>
<keyword evidence="5" id="KW-0677">Repeat</keyword>
<dbReference type="SUPFAM" id="SSF54427">
    <property type="entry name" value="NTF2-like"/>
    <property type="match status" value="1"/>
</dbReference>
<dbReference type="PANTHER" id="PTHR10662:SF22">
    <property type="entry name" value="NUCLEAR RNA EXPORT FACTOR 1"/>
    <property type="match status" value="1"/>
</dbReference>
<dbReference type="GeneID" id="101342657"/>
<dbReference type="Pfam" id="PF22602">
    <property type="entry name" value="NXF_NTF2"/>
    <property type="match status" value="1"/>
</dbReference>
<evidence type="ECO:0000256" key="3">
    <source>
        <dbReference type="ARBA" id="ARBA00022448"/>
    </source>
</evidence>
<evidence type="ECO:0000256" key="7">
    <source>
        <dbReference type="ARBA" id="ARBA00023242"/>
    </source>
</evidence>
<dbReference type="InParanoid" id="A0A2Y9QDX3"/>
<dbReference type="InterPro" id="IPR012677">
    <property type="entry name" value="Nucleotide-bd_a/b_plait_sf"/>
</dbReference>
<dbReference type="Pfam" id="PF03943">
    <property type="entry name" value="TAP_C"/>
    <property type="match status" value="1"/>
</dbReference>
<dbReference type="InterPro" id="IPR015245">
    <property type="entry name" value="Tap_RNA-bd"/>
</dbReference>
<dbReference type="KEGG" id="tmu:101342657"/>
<reference evidence="10" key="1">
    <citation type="submission" date="2025-08" db="UniProtKB">
        <authorList>
            <consortium name="RefSeq"/>
        </authorList>
    </citation>
    <scope>IDENTIFICATION</scope>
</reference>
<evidence type="ECO:0000256" key="4">
    <source>
        <dbReference type="ARBA" id="ARBA00022614"/>
    </source>
</evidence>
<keyword evidence="9" id="KW-1185">Reference proteome</keyword>
<protein>
    <submittedName>
        <fullName evidence="10">Nuclear RNA export factor 2-like</fullName>
    </submittedName>
</protein>
<evidence type="ECO:0000259" key="8">
    <source>
        <dbReference type="PROSITE" id="PS51281"/>
    </source>
</evidence>
<dbReference type="Gene3D" id="3.10.450.50">
    <property type="match status" value="1"/>
</dbReference>
<name>A0A2Y9QDX3_TRIMA</name>
<dbReference type="Gene3D" id="3.30.70.330">
    <property type="match status" value="1"/>
</dbReference>
<keyword evidence="4" id="KW-0433">Leucine-rich repeat</keyword>
<accession>A0A2Y9QDX3</accession>
<dbReference type="Pfam" id="PF24048">
    <property type="entry name" value="LRR_NXF1-5"/>
    <property type="match status" value="1"/>
</dbReference>
<dbReference type="AlphaFoldDB" id="A0A2Y9QDX3"/>
<dbReference type="RefSeq" id="XP_023581415.1">
    <property type="nucleotide sequence ID" value="XM_023725647.1"/>
</dbReference>
<sequence>MRNAHEDLQVPYGRRYDKTWLLNSIQSNEVFSSPQSISTVEKHAQFFVQDASTAFALKAVNYKICDEENQKIPSFVPYAVQNKLKPEQVEQLKLTVNKQCDVSQQALDIQTFCFDPDLIDHDSHMILNQSNHMVASLKIIEESFPELLSLNLYSNKLYQLGGLSNIIESCNGSETLKSLALQFLLQISLGEYSKGSRNMKKFKDPVLRVQLLKHTKHDVVEFLSVLSKTQHDISSFVVDMCVQTKKMLCFSLNELFKEVEGMCQAHVRAFTRIFIITPASNSSLCIINEVNDEVIVRNARPKETQSVSSNPVACTFLELCAHPVPKQQEMVQAFSTQSGMNLEWCQKCLEDSEQNYTRAGQVFTMFKAEGRIPEEAFKQSP</sequence>
<evidence type="ECO:0000256" key="5">
    <source>
        <dbReference type="ARBA" id="ARBA00022737"/>
    </source>
</evidence>